<comment type="caution">
    <text evidence="1">The sequence shown here is derived from an EMBL/GenBank/DDBJ whole genome shotgun (WGS) entry which is preliminary data.</text>
</comment>
<dbReference type="AlphaFoldDB" id="A0A4U0VY50"/>
<dbReference type="Gene3D" id="2.60.120.560">
    <property type="entry name" value="Exo-inulinase, domain 1"/>
    <property type="match status" value="1"/>
</dbReference>
<reference evidence="1 2" key="1">
    <citation type="submission" date="2017-03" db="EMBL/GenBank/DDBJ databases">
        <title>Genomes of endolithic fungi from Antarctica.</title>
        <authorList>
            <person name="Coleine C."/>
            <person name="Masonjones S."/>
            <person name="Stajich J.E."/>
        </authorList>
    </citation>
    <scope>NUCLEOTIDE SEQUENCE [LARGE SCALE GENOMIC DNA]</scope>
    <source>
        <strain evidence="1 2">CCFEE 5187</strain>
    </source>
</reference>
<dbReference type="InterPro" id="IPR013320">
    <property type="entry name" value="ConA-like_dom_sf"/>
</dbReference>
<dbReference type="EMBL" id="NAJN01002296">
    <property type="protein sequence ID" value="TKA54698.1"/>
    <property type="molecule type" value="Genomic_DNA"/>
</dbReference>
<organism evidence="1 2">
    <name type="scientific">Cryomyces minteri</name>
    <dbReference type="NCBI Taxonomy" id="331657"/>
    <lineage>
        <taxon>Eukaryota</taxon>
        <taxon>Fungi</taxon>
        <taxon>Dikarya</taxon>
        <taxon>Ascomycota</taxon>
        <taxon>Pezizomycotina</taxon>
        <taxon>Dothideomycetes</taxon>
        <taxon>Dothideomycetes incertae sedis</taxon>
        <taxon>Cryomyces</taxon>
    </lineage>
</organism>
<dbReference type="Proteomes" id="UP000308768">
    <property type="component" value="Unassembled WGS sequence"/>
</dbReference>
<accession>A0A4U0VY50</accession>
<evidence type="ECO:0000313" key="2">
    <source>
        <dbReference type="Proteomes" id="UP000308768"/>
    </source>
</evidence>
<gene>
    <name evidence="1" type="ORF">B0A49_12855</name>
</gene>
<keyword evidence="2" id="KW-1185">Reference proteome</keyword>
<dbReference type="OrthoDB" id="3936424at2759"/>
<proteinExistence type="predicted"/>
<dbReference type="PANTHER" id="PTHR34987:SF4">
    <property type="entry name" value="ALPHA-L-RHAMNOSIDASE C-TERMINAL DOMAIN-CONTAINING PROTEIN"/>
    <property type="match status" value="1"/>
</dbReference>
<protein>
    <submittedName>
        <fullName evidence="1">Uncharacterized protein</fullName>
    </submittedName>
</protein>
<dbReference type="STRING" id="331657.A0A4U0VY50"/>
<dbReference type="SUPFAM" id="SSF49899">
    <property type="entry name" value="Concanavalin A-like lectins/glucanases"/>
    <property type="match status" value="1"/>
</dbReference>
<evidence type="ECO:0000313" key="1">
    <source>
        <dbReference type="EMBL" id="TKA54698.1"/>
    </source>
</evidence>
<dbReference type="PANTHER" id="PTHR34987">
    <property type="entry name" value="C, PUTATIVE (AFU_ORTHOLOGUE AFUA_3G02880)-RELATED"/>
    <property type="match status" value="1"/>
</dbReference>
<sequence length="363" mass="38627">MTSHSVGASDGSGPALYLPVAYHLGKQPIVDGLQSYSGDSLTLDTSIPVLTLDYGADVAGFPFVEVASLTGSAAQIELKYSESFDGLDMTFSDGPWLFTNGLVKSFRTETFNISQAGRTESLSLQGGQRWQTINLLTNTSVTIKSAGFRPSVDIKPASSLPGAFSASIEDYTGLSDLGARVLQAACVGKNSQPSTWKVTSDGALIRGQYPAKSAKGTTFGNYTMAFSTKIVSGGTGWRVAVGANGGYGPYFLVTTGGPQLVNSNQSLVPVNTLTYGFGFTIVNQTILPSAPVRHIPLPVTLSENEWYRVTTTINSTGYNIEINGMQIAVVPSAEDKQYLDPCLVCWVGQINATFFPHIEELLQ</sequence>
<name>A0A4U0VY50_9PEZI</name>